<gene>
    <name evidence="1" type="ORF">HG66A1_02020</name>
</gene>
<dbReference type="AlphaFoldDB" id="A0A517PGF1"/>
<dbReference type="EMBL" id="CP036266">
    <property type="protein sequence ID" value="QDT18441.1"/>
    <property type="molecule type" value="Genomic_DNA"/>
</dbReference>
<name>A0A517PGF1_9PLAN</name>
<keyword evidence="2" id="KW-1185">Reference proteome</keyword>
<protein>
    <recommendedName>
        <fullName evidence="3">YubB ferredoxin-like domain-containing protein</fullName>
    </recommendedName>
</protein>
<dbReference type="RefSeq" id="WP_145179989.1">
    <property type="nucleotide sequence ID" value="NZ_CP036266.1"/>
</dbReference>
<evidence type="ECO:0000313" key="2">
    <source>
        <dbReference type="Proteomes" id="UP000320421"/>
    </source>
</evidence>
<reference evidence="1 2" key="1">
    <citation type="submission" date="2019-02" db="EMBL/GenBank/DDBJ databases">
        <title>Deep-cultivation of Planctomycetes and their phenomic and genomic characterization uncovers novel biology.</title>
        <authorList>
            <person name="Wiegand S."/>
            <person name="Jogler M."/>
            <person name="Boedeker C."/>
            <person name="Pinto D."/>
            <person name="Vollmers J."/>
            <person name="Rivas-Marin E."/>
            <person name="Kohn T."/>
            <person name="Peeters S.H."/>
            <person name="Heuer A."/>
            <person name="Rast P."/>
            <person name="Oberbeckmann S."/>
            <person name="Bunk B."/>
            <person name="Jeske O."/>
            <person name="Meyerdierks A."/>
            <person name="Storesund J.E."/>
            <person name="Kallscheuer N."/>
            <person name="Luecker S."/>
            <person name="Lage O.M."/>
            <person name="Pohl T."/>
            <person name="Merkel B.J."/>
            <person name="Hornburger P."/>
            <person name="Mueller R.-W."/>
            <person name="Bruemmer F."/>
            <person name="Labrenz M."/>
            <person name="Spormann A.M."/>
            <person name="Op den Camp H."/>
            <person name="Overmann J."/>
            <person name="Amann R."/>
            <person name="Jetten M.S.M."/>
            <person name="Mascher T."/>
            <person name="Medema M.H."/>
            <person name="Devos D.P."/>
            <person name="Kaster A.-K."/>
            <person name="Ovreas L."/>
            <person name="Rohde M."/>
            <person name="Galperin M.Y."/>
            <person name="Jogler C."/>
        </authorList>
    </citation>
    <scope>NUCLEOTIDE SEQUENCE [LARGE SCALE GENOMIC DNA]</scope>
    <source>
        <strain evidence="1 2">HG66A1</strain>
    </source>
</reference>
<dbReference type="OrthoDB" id="72263at2"/>
<evidence type="ECO:0008006" key="3">
    <source>
        <dbReference type="Google" id="ProtNLM"/>
    </source>
</evidence>
<sequence>MGSKTIVYGFIELDPQFNQENRQAFDACPFDAKYPFTNIFGTELPGYESSTVSFAGTFKSLIEDWNEWEIRFDQLLASLYCRSATVRMSDDVHGEFVIQYVCNDGWESTLQPYQRRWKTDFDGLESEENHLRQK</sequence>
<organism evidence="1 2">
    <name type="scientific">Gimesia chilikensis</name>
    <dbReference type="NCBI Taxonomy" id="2605989"/>
    <lineage>
        <taxon>Bacteria</taxon>
        <taxon>Pseudomonadati</taxon>
        <taxon>Planctomycetota</taxon>
        <taxon>Planctomycetia</taxon>
        <taxon>Planctomycetales</taxon>
        <taxon>Planctomycetaceae</taxon>
        <taxon>Gimesia</taxon>
    </lineage>
</organism>
<accession>A0A517PGF1</accession>
<proteinExistence type="predicted"/>
<evidence type="ECO:0000313" key="1">
    <source>
        <dbReference type="EMBL" id="QDT18441.1"/>
    </source>
</evidence>
<dbReference type="Proteomes" id="UP000320421">
    <property type="component" value="Chromosome"/>
</dbReference>